<organism evidence="5 8">
    <name type="scientific">Odoribacter splanchnicus</name>
    <dbReference type="NCBI Taxonomy" id="28118"/>
    <lineage>
        <taxon>Bacteria</taxon>
        <taxon>Pseudomonadati</taxon>
        <taxon>Bacteroidota</taxon>
        <taxon>Bacteroidia</taxon>
        <taxon>Bacteroidales</taxon>
        <taxon>Odoribacteraceae</taxon>
        <taxon>Odoribacter</taxon>
    </lineage>
</organism>
<feature type="region of interest" description="Disordered" evidence="1">
    <location>
        <begin position="23"/>
        <end position="72"/>
    </location>
</feature>
<dbReference type="Proteomes" id="UP000284243">
    <property type="component" value="Unassembled WGS sequence"/>
</dbReference>
<dbReference type="Proteomes" id="UP000284434">
    <property type="component" value="Unassembled WGS sequence"/>
</dbReference>
<gene>
    <name evidence="4" type="ORF">DWW24_14025</name>
    <name evidence="3" type="ORF">DWW57_13165</name>
    <name evidence="5" type="ORF">DXA53_12910</name>
</gene>
<dbReference type="EMBL" id="QSCO01000018">
    <property type="protein sequence ID" value="RGY05381.1"/>
    <property type="molecule type" value="Genomic_DNA"/>
</dbReference>
<evidence type="ECO:0000313" key="8">
    <source>
        <dbReference type="Proteomes" id="UP000284434"/>
    </source>
</evidence>
<dbReference type="EMBL" id="QRYW01000031">
    <property type="protein sequence ID" value="RGV22741.1"/>
    <property type="molecule type" value="Genomic_DNA"/>
</dbReference>
<feature type="compositionally biased region" description="Basic residues" evidence="1">
    <location>
        <begin position="23"/>
        <end position="42"/>
    </location>
</feature>
<keyword evidence="2" id="KW-0472">Membrane</keyword>
<evidence type="ECO:0000256" key="1">
    <source>
        <dbReference type="SAM" id="MobiDB-lite"/>
    </source>
</evidence>
<sequence length="106" mass="12061">MIDLQYVVLCVSSFVILFHRGRKSGRRKNGKVKGKSKEKHRIKGAEKGGHTRMASPRVRKTAGTPRNRQGENRIMQSCERAVFSPRFLVPLYKTGRRFCMGNVLTA</sequence>
<dbReference type="EMBL" id="QRYC01000019">
    <property type="protein sequence ID" value="RGU55304.1"/>
    <property type="molecule type" value="Genomic_DNA"/>
</dbReference>
<name>A0A413IA58_9BACT</name>
<feature type="transmembrane region" description="Helical" evidence="2">
    <location>
        <begin position="6"/>
        <end position="21"/>
    </location>
</feature>
<accession>A0A413IA58</accession>
<evidence type="ECO:0000313" key="3">
    <source>
        <dbReference type="EMBL" id="RGU55304.1"/>
    </source>
</evidence>
<dbReference type="Proteomes" id="UP000283426">
    <property type="component" value="Unassembled WGS sequence"/>
</dbReference>
<evidence type="ECO:0000313" key="4">
    <source>
        <dbReference type="EMBL" id="RGV22741.1"/>
    </source>
</evidence>
<protein>
    <submittedName>
        <fullName evidence="5">Uncharacterized protein</fullName>
    </submittedName>
</protein>
<evidence type="ECO:0000313" key="6">
    <source>
        <dbReference type="Proteomes" id="UP000283426"/>
    </source>
</evidence>
<evidence type="ECO:0000256" key="2">
    <source>
        <dbReference type="SAM" id="Phobius"/>
    </source>
</evidence>
<evidence type="ECO:0000313" key="5">
    <source>
        <dbReference type="EMBL" id="RGY05381.1"/>
    </source>
</evidence>
<proteinExistence type="predicted"/>
<evidence type="ECO:0000313" key="7">
    <source>
        <dbReference type="Proteomes" id="UP000284243"/>
    </source>
</evidence>
<keyword evidence="2" id="KW-1133">Transmembrane helix</keyword>
<comment type="caution">
    <text evidence="5">The sequence shown here is derived from an EMBL/GenBank/DDBJ whole genome shotgun (WGS) entry which is preliminary data.</text>
</comment>
<keyword evidence="2" id="KW-0812">Transmembrane</keyword>
<reference evidence="6 7" key="1">
    <citation type="submission" date="2018-08" db="EMBL/GenBank/DDBJ databases">
        <title>A genome reference for cultivated species of the human gut microbiota.</title>
        <authorList>
            <person name="Zou Y."/>
            <person name="Xue W."/>
            <person name="Luo G."/>
        </authorList>
    </citation>
    <scope>NUCLEOTIDE SEQUENCE [LARGE SCALE GENOMIC DNA]</scope>
    <source>
        <strain evidence="4 6">AF14-6AC</strain>
        <strain evidence="3 7">AF16-14</strain>
        <strain evidence="5 8">OF03-11</strain>
    </source>
</reference>
<dbReference type="AlphaFoldDB" id="A0A413IA58"/>